<accession>H2XTH3</accession>
<keyword evidence="3" id="KW-1185">Reference proteome</keyword>
<reference evidence="2" key="3">
    <citation type="submission" date="2025-09" db="UniProtKB">
        <authorList>
            <consortium name="Ensembl"/>
        </authorList>
    </citation>
    <scope>IDENTIFICATION</scope>
</reference>
<dbReference type="InParanoid" id="H2XTH3"/>
<sequence length="89" mass="10333">MYQFRSHTVSGIMLTLFISTTFAVILSFTLPALGIGTHYVYKEFFKVCWISHTIQTSTIKGLVYLVRCISFDYLLTSHFVINKNIYRII</sequence>
<organism evidence="2 3">
    <name type="scientific">Ciona intestinalis</name>
    <name type="common">Transparent sea squirt</name>
    <name type="synonym">Ascidia intestinalis</name>
    <dbReference type="NCBI Taxonomy" id="7719"/>
    <lineage>
        <taxon>Eukaryota</taxon>
        <taxon>Metazoa</taxon>
        <taxon>Chordata</taxon>
        <taxon>Tunicata</taxon>
        <taxon>Ascidiacea</taxon>
        <taxon>Phlebobranchia</taxon>
        <taxon>Cionidae</taxon>
        <taxon>Ciona</taxon>
    </lineage>
</organism>
<reference evidence="2" key="2">
    <citation type="submission" date="2025-08" db="UniProtKB">
        <authorList>
            <consortium name="Ensembl"/>
        </authorList>
    </citation>
    <scope>IDENTIFICATION</scope>
</reference>
<keyword evidence="1" id="KW-0472">Membrane</keyword>
<evidence type="ECO:0000256" key="1">
    <source>
        <dbReference type="SAM" id="Phobius"/>
    </source>
</evidence>
<keyword evidence="1" id="KW-1133">Transmembrane helix</keyword>
<reference evidence="3" key="1">
    <citation type="journal article" date="2002" name="Science">
        <title>The draft genome of Ciona intestinalis: insights into chordate and vertebrate origins.</title>
        <authorList>
            <person name="Dehal P."/>
            <person name="Satou Y."/>
            <person name="Campbell R.K."/>
            <person name="Chapman J."/>
            <person name="Degnan B."/>
            <person name="De Tomaso A."/>
            <person name="Davidson B."/>
            <person name="Di Gregorio A."/>
            <person name="Gelpke M."/>
            <person name="Goodstein D.M."/>
            <person name="Harafuji N."/>
            <person name="Hastings K.E."/>
            <person name="Ho I."/>
            <person name="Hotta K."/>
            <person name="Huang W."/>
            <person name="Kawashima T."/>
            <person name="Lemaire P."/>
            <person name="Martinez D."/>
            <person name="Meinertzhagen I.A."/>
            <person name="Necula S."/>
            <person name="Nonaka M."/>
            <person name="Putnam N."/>
            <person name="Rash S."/>
            <person name="Saiga H."/>
            <person name="Satake M."/>
            <person name="Terry A."/>
            <person name="Yamada L."/>
            <person name="Wang H.G."/>
            <person name="Awazu S."/>
            <person name="Azumi K."/>
            <person name="Boore J."/>
            <person name="Branno M."/>
            <person name="Chin-Bow S."/>
            <person name="DeSantis R."/>
            <person name="Doyle S."/>
            <person name="Francino P."/>
            <person name="Keys D.N."/>
            <person name="Haga S."/>
            <person name="Hayashi H."/>
            <person name="Hino K."/>
            <person name="Imai K.S."/>
            <person name="Inaba K."/>
            <person name="Kano S."/>
            <person name="Kobayashi K."/>
            <person name="Kobayashi M."/>
            <person name="Lee B.I."/>
            <person name="Makabe K.W."/>
            <person name="Manohar C."/>
            <person name="Matassi G."/>
            <person name="Medina M."/>
            <person name="Mochizuki Y."/>
            <person name="Mount S."/>
            <person name="Morishita T."/>
            <person name="Miura S."/>
            <person name="Nakayama A."/>
            <person name="Nishizaka S."/>
            <person name="Nomoto H."/>
            <person name="Ohta F."/>
            <person name="Oishi K."/>
            <person name="Rigoutsos I."/>
            <person name="Sano M."/>
            <person name="Sasaki A."/>
            <person name="Sasakura Y."/>
            <person name="Shoguchi E."/>
            <person name="Shin-i T."/>
            <person name="Spagnuolo A."/>
            <person name="Stainier D."/>
            <person name="Suzuki M.M."/>
            <person name="Tassy O."/>
            <person name="Takatori N."/>
            <person name="Tokuoka M."/>
            <person name="Yagi K."/>
            <person name="Yoshizaki F."/>
            <person name="Wada S."/>
            <person name="Zhang C."/>
            <person name="Hyatt P.D."/>
            <person name="Larimer F."/>
            <person name="Detter C."/>
            <person name="Doggett N."/>
            <person name="Glavina T."/>
            <person name="Hawkins T."/>
            <person name="Richardson P."/>
            <person name="Lucas S."/>
            <person name="Kohara Y."/>
            <person name="Levine M."/>
            <person name="Satoh N."/>
            <person name="Rokhsar D.S."/>
        </authorList>
    </citation>
    <scope>NUCLEOTIDE SEQUENCE [LARGE SCALE GENOMIC DNA]</scope>
</reference>
<dbReference type="AlphaFoldDB" id="H2XTH3"/>
<dbReference type="Proteomes" id="UP000008144">
    <property type="component" value="Unassembled WGS sequence"/>
</dbReference>
<proteinExistence type="predicted"/>
<protein>
    <submittedName>
        <fullName evidence="2">Uncharacterized protein</fullName>
    </submittedName>
</protein>
<feature type="transmembrane region" description="Helical" evidence="1">
    <location>
        <begin position="12"/>
        <end position="41"/>
    </location>
</feature>
<dbReference type="HOGENOM" id="CLU_2454031_0_0_1"/>
<dbReference type="Ensembl" id="ENSCINT00000034756.1">
    <property type="protein sequence ID" value="ENSCINP00000032957.1"/>
    <property type="gene ID" value="ENSCING00000019734.1"/>
</dbReference>
<evidence type="ECO:0000313" key="3">
    <source>
        <dbReference type="Proteomes" id="UP000008144"/>
    </source>
</evidence>
<keyword evidence="1" id="KW-0812">Transmembrane</keyword>
<name>H2XTH3_CIOIN</name>
<evidence type="ECO:0000313" key="2">
    <source>
        <dbReference type="Ensembl" id="ENSCINP00000032957.1"/>
    </source>
</evidence>